<feature type="compositionally biased region" description="Basic residues" evidence="1">
    <location>
        <begin position="31"/>
        <end position="52"/>
    </location>
</feature>
<evidence type="ECO:0000313" key="3">
    <source>
        <dbReference type="Proteomes" id="UP001281003"/>
    </source>
</evidence>
<comment type="caution">
    <text evidence="2">The sequence shown here is derived from an EMBL/GenBank/DDBJ whole genome shotgun (WGS) entry which is preliminary data.</text>
</comment>
<protein>
    <submittedName>
        <fullName evidence="2">Uncharacterized protein</fullName>
    </submittedName>
</protein>
<reference evidence="2" key="1">
    <citation type="journal article" date="2023" name="Mol. Phylogenet. Evol.">
        <title>Genome-scale phylogeny and comparative genomics of the fungal order Sordariales.</title>
        <authorList>
            <person name="Hensen N."/>
            <person name="Bonometti L."/>
            <person name="Westerberg I."/>
            <person name="Brannstrom I.O."/>
            <person name="Guillou S."/>
            <person name="Cros-Aarteil S."/>
            <person name="Calhoun S."/>
            <person name="Haridas S."/>
            <person name="Kuo A."/>
            <person name="Mondo S."/>
            <person name="Pangilinan J."/>
            <person name="Riley R."/>
            <person name="LaButti K."/>
            <person name="Andreopoulos B."/>
            <person name="Lipzen A."/>
            <person name="Chen C."/>
            <person name="Yan M."/>
            <person name="Daum C."/>
            <person name="Ng V."/>
            <person name="Clum A."/>
            <person name="Steindorff A."/>
            <person name="Ohm R.A."/>
            <person name="Martin F."/>
            <person name="Silar P."/>
            <person name="Natvig D.O."/>
            <person name="Lalanne C."/>
            <person name="Gautier V."/>
            <person name="Ament-Velasquez S.L."/>
            <person name="Kruys A."/>
            <person name="Hutchinson M.I."/>
            <person name="Powell A.J."/>
            <person name="Barry K."/>
            <person name="Miller A.N."/>
            <person name="Grigoriev I.V."/>
            <person name="Debuchy R."/>
            <person name="Gladieux P."/>
            <person name="Hiltunen Thoren M."/>
            <person name="Johannesson H."/>
        </authorList>
    </citation>
    <scope>NUCLEOTIDE SEQUENCE</scope>
    <source>
        <strain evidence="2">FGSC 1904</strain>
    </source>
</reference>
<reference evidence="2" key="2">
    <citation type="submission" date="2023-07" db="EMBL/GenBank/DDBJ databases">
        <authorList>
            <consortium name="Lawrence Berkeley National Laboratory"/>
            <person name="Haridas S."/>
            <person name="Hensen N."/>
            <person name="Bonometti L."/>
            <person name="Westerberg I."/>
            <person name="Brannstrom I.O."/>
            <person name="Guillou S."/>
            <person name="Cros-Aarteil S."/>
            <person name="Calhoun S."/>
            <person name="Kuo A."/>
            <person name="Mondo S."/>
            <person name="Pangilinan J."/>
            <person name="Riley R."/>
            <person name="LaButti K."/>
            <person name="Andreopoulos B."/>
            <person name="Lipzen A."/>
            <person name="Chen C."/>
            <person name="Yanf M."/>
            <person name="Daum C."/>
            <person name="Ng V."/>
            <person name="Clum A."/>
            <person name="Steindorff A."/>
            <person name="Ohm R."/>
            <person name="Martin F."/>
            <person name="Silar P."/>
            <person name="Natvig D."/>
            <person name="Lalanne C."/>
            <person name="Gautier V."/>
            <person name="Ament-velasquez S.L."/>
            <person name="Kruys A."/>
            <person name="Hutchinson M.I."/>
            <person name="Powell A.J."/>
            <person name="Barry K."/>
            <person name="Miller A.N."/>
            <person name="Grigoriev I.V."/>
            <person name="Debuchy R."/>
            <person name="Gladieux P."/>
            <person name="Thoren M.H."/>
            <person name="Johannesson H."/>
        </authorList>
    </citation>
    <scope>NUCLEOTIDE SEQUENCE</scope>
    <source>
        <strain evidence="2">FGSC 1904</strain>
    </source>
</reference>
<name>A0AAE0PNL8_SORBR</name>
<dbReference type="EMBL" id="JAUTDP010000001">
    <property type="protein sequence ID" value="KAK3403067.1"/>
    <property type="molecule type" value="Genomic_DNA"/>
</dbReference>
<keyword evidence="3" id="KW-1185">Reference proteome</keyword>
<proteinExistence type="predicted"/>
<accession>A0AAE0PNL8</accession>
<evidence type="ECO:0000313" key="2">
    <source>
        <dbReference type="EMBL" id="KAK3403067.1"/>
    </source>
</evidence>
<evidence type="ECO:0000256" key="1">
    <source>
        <dbReference type="SAM" id="MobiDB-lite"/>
    </source>
</evidence>
<gene>
    <name evidence="2" type="ORF">B0T20DRAFT_323103</name>
</gene>
<feature type="region of interest" description="Disordered" evidence="1">
    <location>
        <begin position="26"/>
        <end position="52"/>
    </location>
</feature>
<dbReference type="AlphaFoldDB" id="A0AAE0PNL8"/>
<sequence length="52" mass="6226">MFILGLLFHYTTHTDVHHHRILPDVSIAPNHQHHPAQRRRREIKVRRQNSSA</sequence>
<organism evidence="2 3">
    <name type="scientific">Sordaria brevicollis</name>
    <dbReference type="NCBI Taxonomy" id="83679"/>
    <lineage>
        <taxon>Eukaryota</taxon>
        <taxon>Fungi</taxon>
        <taxon>Dikarya</taxon>
        <taxon>Ascomycota</taxon>
        <taxon>Pezizomycotina</taxon>
        <taxon>Sordariomycetes</taxon>
        <taxon>Sordariomycetidae</taxon>
        <taxon>Sordariales</taxon>
        <taxon>Sordariaceae</taxon>
        <taxon>Sordaria</taxon>
    </lineage>
</organism>
<feature type="non-terminal residue" evidence="2">
    <location>
        <position position="52"/>
    </location>
</feature>
<dbReference type="Proteomes" id="UP001281003">
    <property type="component" value="Unassembled WGS sequence"/>
</dbReference>